<evidence type="ECO:0000313" key="1">
    <source>
        <dbReference type="EMBL" id="QOX89306.1"/>
    </source>
</evidence>
<dbReference type="Gene3D" id="3.40.50.300">
    <property type="entry name" value="P-loop containing nucleotide triphosphate hydrolases"/>
    <property type="match status" value="1"/>
</dbReference>
<protein>
    <submittedName>
        <fullName evidence="1">Uncharacterized protein</fullName>
    </submittedName>
</protein>
<dbReference type="EMBL" id="CP060385">
    <property type="protein sequence ID" value="QOX89306.1"/>
    <property type="molecule type" value="Genomic_DNA"/>
</dbReference>
<sequence length="52" mass="5931">MITGFSGSGKSTLLNEVIYKGLKKLKILQILHLVLIKLFFQKIKIISKILFI</sequence>
<dbReference type="InterPro" id="IPR027417">
    <property type="entry name" value="P-loop_NTPase"/>
</dbReference>
<gene>
    <name evidence="1" type="ORF">H7685_02360</name>
</gene>
<dbReference type="AlphaFoldDB" id="A0A7S7FZF3"/>
<accession>A0A7S7FZF3</accession>
<proteinExistence type="predicted"/>
<reference evidence="1" key="1">
    <citation type="submission" date="2020-08" db="EMBL/GenBank/DDBJ databases">
        <title>Phytoplasma sp. strain PR08 associated with Phyllody Disease of Parthenium hysterophorus.</title>
        <authorList>
            <person name="Kirdat K."/>
            <person name="Tiwarekar B."/>
            <person name="Yadav A."/>
        </authorList>
    </citation>
    <scope>NUCLEOTIDE SEQUENCE [LARGE SCALE GENOMIC DNA]</scope>
    <source>
        <strain evidence="1">PR08</strain>
    </source>
</reference>
<name>A0A7S7FZF3_9MOLU</name>
<organism evidence="1">
    <name type="scientific">Candidatus Phytoplasma australasiaticum subsp. australasiaticum</name>
    <dbReference type="NCBI Taxonomy" id="2832407"/>
    <lineage>
        <taxon>Bacteria</taxon>
        <taxon>Bacillati</taxon>
        <taxon>Mycoplasmatota</taxon>
        <taxon>Mollicutes</taxon>
        <taxon>Acholeplasmatales</taxon>
        <taxon>Acholeplasmataceae</taxon>
        <taxon>Candidatus Phytoplasma</taxon>
        <taxon>16SrII (Peanut WB group)</taxon>
        <taxon>Candidatus Phytoplasma australasiaticum</taxon>
    </lineage>
</organism>